<organism evidence="2">
    <name type="scientific">Alexandrium monilatum</name>
    <dbReference type="NCBI Taxonomy" id="311494"/>
    <lineage>
        <taxon>Eukaryota</taxon>
        <taxon>Sar</taxon>
        <taxon>Alveolata</taxon>
        <taxon>Dinophyceae</taxon>
        <taxon>Gonyaulacales</taxon>
        <taxon>Pyrocystaceae</taxon>
        <taxon>Alexandrium</taxon>
    </lineage>
</organism>
<dbReference type="EMBL" id="HBNR01046776">
    <property type="protein sequence ID" value="CAE4608443.1"/>
    <property type="molecule type" value="Transcribed_RNA"/>
</dbReference>
<feature type="compositionally biased region" description="Gly residues" evidence="1">
    <location>
        <begin position="177"/>
        <end position="211"/>
    </location>
</feature>
<proteinExistence type="predicted"/>
<name>A0A7S4V577_9DINO</name>
<evidence type="ECO:0000313" key="2">
    <source>
        <dbReference type="EMBL" id="CAE4608443.1"/>
    </source>
</evidence>
<dbReference type="AlphaFoldDB" id="A0A7S4V577"/>
<accession>A0A7S4V577</accession>
<gene>
    <name evidence="2" type="ORF">AMON00008_LOCUS32569</name>
</gene>
<reference evidence="2" key="1">
    <citation type="submission" date="2021-01" db="EMBL/GenBank/DDBJ databases">
        <authorList>
            <person name="Corre E."/>
            <person name="Pelletier E."/>
            <person name="Niang G."/>
            <person name="Scheremetjew M."/>
            <person name="Finn R."/>
            <person name="Kale V."/>
            <person name="Holt S."/>
            <person name="Cochrane G."/>
            <person name="Meng A."/>
            <person name="Brown T."/>
            <person name="Cohen L."/>
        </authorList>
    </citation>
    <scope>NUCLEOTIDE SEQUENCE</scope>
    <source>
        <strain evidence="2">CCMP3105</strain>
    </source>
</reference>
<feature type="region of interest" description="Disordered" evidence="1">
    <location>
        <begin position="170"/>
        <end position="230"/>
    </location>
</feature>
<evidence type="ECO:0000256" key="1">
    <source>
        <dbReference type="SAM" id="MobiDB-lite"/>
    </source>
</evidence>
<protein>
    <submittedName>
        <fullName evidence="2">Uncharacterized protein</fullName>
    </submittedName>
</protein>
<sequence length="230" mass="23812">MLPLAMGVPLAGPLTPEMQTKLRKIRYCVIGIFVAAAGRLATGDMPFNELLSGINGVFLLRDDPWLVACHSCLAGSPLGQCAGAGGGGLSCLMPFLFLSSFNCIFLVFRLTYGGPFILVSFCCQSMGALLAWRLNYLVTLAAVGDLNTTGQGQPLTQPLTAMRMFPQPRLDELEPGLGRGGGAGGLPGRGGRAQGQGAQGQQGGQQPGGGFTAFSGYAQRLGEEAPAATT</sequence>